<dbReference type="InterPro" id="IPR011650">
    <property type="entry name" value="Peptidase_M20_dimer"/>
</dbReference>
<accession>A0A1H8B4S8</accession>
<protein>
    <submittedName>
        <fullName evidence="9">Acetylornithine deacetylase</fullName>
    </submittedName>
</protein>
<dbReference type="PANTHER" id="PTHR43808:SF25">
    <property type="entry name" value="PEPTIDASE M20 DIMERISATION DOMAIN-CONTAINING PROTEIN"/>
    <property type="match status" value="1"/>
</dbReference>
<evidence type="ECO:0000259" key="8">
    <source>
        <dbReference type="Pfam" id="PF07687"/>
    </source>
</evidence>
<organism evidence="9 10">
    <name type="scientific">Hydrogenoanaerobacterium saccharovorans</name>
    <dbReference type="NCBI Taxonomy" id="474960"/>
    <lineage>
        <taxon>Bacteria</taxon>
        <taxon>Bacillati</taxon>
        <taxon>Bacillota</taxon>
        <taxon>Clostridia</taxon>
        <taxon>Eubacteriales</taxon>
        <taxon>Oscillospiraceae</taxon>
        <taxon>Hydrogenoanaerobacterium</taxon>
    </lineage>
</organism>
<evidence type="ECO:0000256" key="6">
    <source>
        <dbReference type="ARBA" id="ARBA00022833"/>
    </source>
</evidence>
<dbReference type="SUPFAM" id="SSF55031">
    <property type="entry name" value="Bacterial exopeptidase dimerisation domain"/>
    <property type="match status" value="1"/>
</dbReference>
<evidence type="ECO:0000256" key="1">
    <source>
        <dbReference type="ARBA" id="ARBA00001941"/>
    </source>
</evidence>
<dbReference type="AlphaFoldDB" id="A0A1H8B4S8"/>
<keyword evidence="7" id="KW-0170">Cobalt</keyword>
<evidence type="ECO:0000256" key="5">
    <source>
        <dbReference type="ARBA" id="ARBA00022801"/>
    </source>
</evidence>
<dbReference type="STRING" id="474960.SAMN05216180_1708"/>
<dbReference type="RefSeq" id="WP_092753557.1">
    <property type="nucleotide sequence ID" value="NZ_FOCG01000001.1"/>
</dbReference>
<evidence type="ECO:0000313" key="9">
    <source>
        <dbReference type="EMBL" id="SEM77743.1"/>
    </source>
</evidence>
<dbReference type="Pfam" id="PF01546">
    <property type="entry name" value="Peptidase_M20"/>
    <property type="match status" value="1"/>
</dbReference>
<gene>
    <name evidence="9" type="ORF">SAMN05216180_1708</name>
</gene>
<evidence type="ECO:0000256" key="4">
    <source>
        <dbReference type="ARBA" id="ARBA00022723"/>
    </source>
</evidence>
<proteinExistence type="inferred from homology"/>
<dbReference type="GO" id="GO:0016787">
    <property type="term" value="F:hydrolase activity"/>
    <property type="evidence" value="ECO:0007669"/>
    <property type="project" value="UniProtKB-KW"/>
</dbReference>
<dbReference type="NCBIfam" id="TIGR01910">
    <property type="entry name" value="DapE-ArgE"/>
    <property type="match status" value="1"/>
</dbReference>
<dbReference type="Gene3D" id="3.40.630.10">
    <property type="entry name" value="Zn peptidases"/>
    <property type="match status" value="1"/>
</dbReference>
<dbReference type="PANTHER" id="PTHR43808">
    <property type="entry name" value="ACETYLORNITHINE DEACETYLASE"/>
    <property type="match status" value="1"/>
</dbReference>
<dbReference type="Pfam" id="PF07687">
    <property type="entry name" value="M20_dimer"/>
    <property type="match status" value="1"/>
</dbReference>
<dbReference type="Proteomes" id="UP000199158">
    <property type="component" value="Unassembled WGS sequence"/>
</dbReference>
<evidence type="ECO:0000256" key="7">
    <source>
        <dbReference type="ARBA" id="ARBA00023285"/>
    </source>
</evidence>
<dbReference type="InterPro" id="IPR010182">
    <property type="entry name" value="ArgE/DapE"/>
</dbReference>
<name>A0A1H8B4S8_9FIRM</name>
<evidence type="ECO:0000256" key="3">
    <source>
        <dbReference type="ARBA" id="ARBA00006247"/>
    </source>
</evidence>
<evidence type="ECO:0000313" key="10">
    <source>
        <dbReference type="Proteomes" id="UP000199158"/>
    </source>
</evidence>
<keyword evidence="10" id="KW-1185">Reference proteome</keyword>
<evidence type="ECO:0000256" key="2">
    <source>
        <dbReference type="ARBA" id="ARBA00001947"/>
    </source>
</evidence>
<reference evidence="9 10" key="1">
    <citation type="submission" date="2016-10" db="EMBL/GenBank/DDBJ databases">
        <authorList>
            <person name="de Groot N.N."/>
        </authorList>
    </citation>
    <scope>NUCLEOTIDE SEQUENCE [LARGE SCALE GENOMIC DNA]</scope>
    <source>
        <strain evidence="9 10">CGMCC 1.5070</strain>
    </source>
</reference>
<comment type="cofactor">
    <cofactor evidence="2">
        <name>Zn(2+)</name>
        <dbReference type="ChEBI" id="CHEBI:29105"/>
    </cofactor>
</comment>
<keyword evidence="6" id="KW-0862">Zinc</keyword>
<sequence length="423" mass="46578">MMEKLKQTLNKNKDKYIKRLSDLVAIDTRDLGHGIDGGLEKKGQDYMVEMFRQMGAASVEKHQMTEAVIQDSIAQHKEGNPGHNYDGRYNVYAAFEGTGSKSIMFNGHIDTMPPGDEKLWNTPPHTPTIRDGKMYGLGVCDMKGGLMASAMAVQLLKDAEIPLPGKVVITSVVDEEGGGNGSIAAAMNGQKADAVVVCEPTDEELIAAHMGFIFFKIEIEGKAVHSGSKWLGVSAIEKAVKLMAAIDELEHKWLMTYKHTLLPSPTSNAGVIEGGTAGSTVADYCCFKTCVHYLPVQMSHDQVVKEYTEAIYRCCEGDEWLKDHKPRISIYQAGGSFEMDLKHEFVGAFRSAYKTALGKEVKVVGSPAGCDSRVWRNIAKCPTLQYGPGRQAQCHAVNEYIELQQYLDAILVYAQLIIDWCQE</sequence>
<keyword evidence="4" id="KW-0479">Metal-binding</keyword>
<dbReference type="EMBL" id="FOCG01000001">
    <property type="protein sequence ID" value="SEM77743.1"/>
    <property type="molecule type" value="Genomic_DNA"/>
</dbReference>
<dbReference type="OrthoDB" id="9792335at2"/>
<dbReference type="Gene3D" id="3.30.70.360">
    <property type="match status" value="1"/>
</dbReference>
<dbReference type="InterPro" id="IPR002933">
    <property type="entry name" value="Peptidase_M20"/>
</dbReference>
<dbReference type="SUPFAM" id="SSF53187">
    <property type="entry name" value="Zn-dependent exopeptidases"/>
    <property type="match status" value="1"/>
</dbReference>
<dbReference type="InterPro" id="IPR050072">
    <property type="entry name" value="Peptidase_M20A"/>
</dbReference>
<keyword evidence="5" id="KW-0378">Hydrolase</keyword>
<comment type="similarity">
    <text evidence="3">Belongs to the peptidase M20A family.</text>
</comment>
<feature type="domain" description="Peptidase M20 dimerisation" evidence="8">
    <location>
        <begin position="208"/>
        <end position="311"/>
    </location>
</feature>
<comment type="cofactor">
    <cofactor evidence="1">
        <name>Co(2+)</name>
        <dbReference type="ChEBI" id="CHEBI:48828"/>
    </cofactor>
</comment>
<dbReference type="GO" id="GO:0046872">
    <property type="term" value="F:metal ion binding"/>
    <property type="evidence" value="ECO:0007669"/>
    <property type="project" value="UniProtKB-KW"/>
</dbReference>
<dbReference type="InterPro" id="IPR036264">
    <property type="entry name" value="Bact_exopeptidase_dim_dom"/>
</dbReference>